<keyword evidence="1" id="KW-1133">Transmembrane helix</keyword>
<evidence type="ECO:0000313" key="3">
    <source>
        <dbReference type="Proteomes" id="UP000255277"/>
    </source>
</evidence>
<evidence type="ECO:0000313" key="2">
    <source>
        <dbReference type="EMBL" id="SUM34799.1"/>
    </source>
</evidence>
<feature type="transmembrane region" description="Helical" evidence="1">
    <location>
        <begin position="33"/>
        <end position="54"/>
    </location>
</feature>
<accession>A0A380FME9</accession>
<feature type="transmembrane region" description="Helical" evidence="1">
    <location>
        <begin position="7"/>
        <end position="27"/>
    </location>
</feature>
<reference evidence="2 3" key="1">
    <citation type="submission" date="2018-06" db="EMBL/GenBank/DDBJ databases">
        <authorList>
            <consortium name="Pathogen Informatics"/>
            <person name="Doyle S."/>
        </authorList>
    </citation>
    <scope>NUCLEOTIDE SEQUENCE [LARGE SCALE GENOMIC DNA]</scope>
    <source>
        <strain evidence="2 3">NCTC12195</strain>
    </source>
</reference>
<dbReference type="EMBL" id="UHDK01000001">
    <property type="protein sequence ID" value="SUM34799.1"/>
    <property type="molecule type" value="Genomic_DNA"/>
</dbReference>
<proteinExistence type="predicted"/>
<dbReference type="AlphaFoldDB" id="A0A380FME9"/>
<gene>
    <name evidence="2" type="ORF">NCTC12195_04326</name>
</gene>
<name>A0A380FME9_STAGA</name>
<organism evidence="2 3">
    <name type="scientific">Staphylococcus gallinarum</name>
    <dbReference type="NCBI Taxonomy" id="1293"/>
    <lineage>
        <taxon>Bacteria</taxon>
        <taxon>Bacillati</taxon>
        <taxon>Bacillota</taxon>
        <taxon>Bacilli</taxon>
        <taxon>Bacillales</taxon>
        <taxon>Staphylococcaceae</taxon>
        <taxon>Staphylococcus</taxon>
    </lineage>
</organism>
<evidence type="ECO:0000256" key="1">
    <source>
        <dbReference type="SAM" id="Phobius"/>
    </source>
</evidence>
<protein>
    <submittedName>
        <fullName evidence="2">Uncharacterized protein</fullName>
    </submittedName>
</protein>
<keyword evidence="1" id="KW-0812">Transmembrane</keyword>
<dbReference type="Proteomes" id="UP000255277">
    <property type="component" value="Unassembled WGS sequence"/>
</dbReference>
<sequence>MMQVGSVFLQLFLIAFSVLINITFDIVQINSVAISLNIIELISTILLIYVTLLPSKSTSDEALKWL</sequence>
<keyword evidence="1" id="KW-0472">Membrane</keyword>